<name>F8L9J5_SIMNZ</name>
<dbReference type="HOGENOM" id="CLU_3257875_0_0_0"/>
<keyword evidence="1" id="KW-0812">Transmembrane</keyword>
<evidence type="ECO:0000313" key="2">
    <source>
        <dbReference type="EMBL" id="CCB89532.1"/>
    </source>
</evidence>
<sequence>MFEIAKIFPLFLISLYPFFITSVANRFVSFELNFSEFFFCVL</sequence>
<reference key="1">
    <citation type="journal article" date="2011" name="Mol. Biol. Evol.">
        <title>Unity in variety -- the pan-genome of the Chlamydiae.</title>
        <authorList>
            <person name="Collingro A."/>
            <person name="Tischler P."/>
            <person name="Weinmaier T."/>
            <person name="Penz T."/>
            <person name="Heinz E."/>
            <person name="Brunham R.C."/>
            <person name="Read T.D."/>
            <person name="Bavoil P.M."/>
            <person name="Sachse K."/>
            <person name="Kahane S."/>
            <person name="Friedman M.G."/>
            <person name="Rattei T."/>
            <person name="Myers G.S.A."/>
            <person name="Horn M."/>
        </authorList>
    </citation>
    <scope>NUCLEOTIDE SEQUENCE</scope>
    <source>
        <strain>Z</strain>
    </source>
</reference>
<accession>F8L9J5</accession>
<dbReference type="STRING" id="331113.SNE_A16550"/>
<dbReference type="KEGG" id="sng:SNE_A16550"/>
<dbReference type="Proteomes" id="UP000000496">
    <property type="component" value="Chromosome gsn.131"/>
</dbReference>
<dbReference type="AlphaFoldDB" id="F8L9J5"/>
<gene>
    <name evidence="2" type="ordered locus">SNE_A16550</name>
</gene>
<organism evidence="2 3">
    <name type="scientific">Simkania negevensis (strain ATCC VR-1471 / DSM 27360 / Z)</name>
    <dbReference type="NCBI Taxonomy" id="331113"/>
    <lineage>
        <taxon>Bacteria</taxon>
        <taxon>Pseudomonadati</taxon>
        <taxon>Chlamydiota</taxon>
        <taxon>Chlamydiia</taxon>
        <taxon>Parachlamydiales</taxon>
        <taxon>Simkaniaceae</taxon>
        <taxon>Simkania</taxon>
    </lineage>
</organism>
<protein>
    <submittedName>
        <fullName evidence="2">Uncharacterized protein</fullName>
    </submittedName>
</protein>
<keyword evidence="1" id="KW-1133">Transmembrane helix</keyword>
<dbReference type="EMBL" id="FR872582">
    <property type="protein sequence ID" value="CCB89532.1"/>
    <property type="molecule type" value="Genomic_DNA"/>
</dbReference>
<evidence type="ECO:0000256" key="1">
    <source>
        <dbReference type="SAM" id="Phobius"/>
    </source>
</evidence>
<keyword evidence="3" id="KW-1185">Reference proteome</keyword>
<evidence type="ECO:0000313" key="3">
    <source>
        <dbReference type="Proteomes" id="UP000000496"/>
    </source>
</evidence>
<feature type="transmembrane region" description="Helical" evidence="1">
    <location>
        <begin position="7"/>
        <end position="28"/>
    </location>
</feature>
<proteinExistence type="predicted"/>
<keyword evidence="1" id="KW-0472">Membrane</keyword>
<reference evidence="2 3" key="2">
    <citation type="journal article" date="2011" name="Mol. Biol. Evol.">
        <title>Unity in variety--the pan-genome of the Chlamydiae.</title>
        <authorList>
            <person name="Collingro A."/>
            <person name="Tischler P."/>
            <person name="Weinmaier T."/>
            <person name="Penz T."/>
            <person name="Heinz E."/>
            <person name="Brunham R.C."/>
            <person name="Read T.D."/>
            <person name="Bavoil P.M."/>
            <person name="Sachse K."/>
            <person name="Kahane S."/>
            <person name="Friedman M.G."/>
            <person name="Rattei T."/>
            <person name="Myers G.S."/>
            <person name="Horn M."/>
        </authorList>
    </citation>
    <scope>NUCLEOTIDE SEQUENCE [LARGE SCALE GENOMIC DNA]</scope>
    <source>
        <strain evidence="3">ATCC VR-1471 / Z</strain>
    </source>
</reference>